<sequence length="94" mass="10325">MLSKPLTFSILTSRGTQVDIESTDPAESMDSMLRVAEALHRTIKLDDLQFDMVLRGTYVHNGRVERIVIVATGEGGASATDAMRAITWMNAVNE</sequence>
<gene>
    <name evidence="1" type="primary">86</name>
    <name evidence="1" type="ORF">PBI_BOBBYK_86</name>
</gene>
<protein>
    <submittedName>
        <fullName evidence="1">Uncharacterized protein</fullName>
    </submittedName>
</protein>
<reference evidence="1" key="1">
    <citation type="submission" date="2024-05" db="EMBL/GenBank/DDBJ databases">
        <authorList>
            <person name="Lewis C.M."/>
            <person name="Viland M.D."/>
            <person name="Garlena R.A."/>
            <person name="Russell D.A."/>
            <person name="Jacobs-Sera D."/>
            <person name="Hatfull G.F."/>
        </authorList>
    </citation>
    <scope>NUCLEOTIDE SEQUENCE</scope>
</reference>
<accession>A0AAU8GQ12</accession>
<evidence type="ECO:0000313" key="1">
    <source>
        <dbReference type="EMBL" id="XCH43791.1"/>
    </source>
</evidence>
<organism evidence="1">
    <name type="scientific">Mycobacterium phage BobbyK</name>
    <dbReference type="NCBI Taxonomy" id="3158892"/>
    <lineage>
        <taxon>Viruses</taxon>
        <taxon>Duplodnaviria</taxon>
        <taxon>Heunggongvirae</taxon>
        <taxon>Uroviricota</taxon>
        <taxon>Caudoviricetes</taxon>
    </lineage>
</organism>
<proteinExistence type="predicted"/>
<dbReference type="EMBL" id="PP750967">
    <property type="protein sequence ID" value="XCH43791.1"/>
    <property type="molecule type" value="Genomic_DNA"/>
</dbReference>
<name>A0AAU8GQ12_9CAUD</name>